<gene>
    <name evidence="12" type="ORF">MNEG_7254</name>
</gene>
<dbReference type="EMBL" id="KK101485">
    <property type="protein sequence ID" value="KIZ00711.1"/>
    <property type="molecule type" value="Genomic_DNA"/>
</dbReference>
<dbReference type="Gene3D" id="3.30.70.100">
    <property type="match status" value="1"/>
</dbReference>
<dbReference type="SFLD" id="SFLDG00002">
    <property type="entry name" value="C1.7:_P-type_atpase_like"/>
    <property type="match status" value="1"/>
</dbReference>
<evidence type="ECO:0000313" key="12">
    <source>
        <dbReference type="EMBL" id="KIZ00711.1"/>
    </source>
</evidence>
<feature type="transmembrane region" description="Helical" evidence="10">
    <location>
        <begin position="239"/>
        <end position="260"/>
    </location>
</feature>
<keyword evidence="5 10" id="KW-0547">Nucleotide-binding</keyword>
<dbReference type="Pfam" id="PF00702">
    <property type="entry name" value="Hydrolase"/>
    <property type="match status" value="1"/>
</dbReference>
<dbReference type="InterPro" id="IPR006121">
    <property type="entry name" value="HMA_dom"/>
</dbReference>
<evidence type="ECO:0000256" key="5">
    <source>
        <dbReference type="ARBA" id="ARBA00022741"/>
    </source>
</evidence>
<dbReference type="PROSITE" id="PS50846">
    <property type="entry name" value="HMA_2"/>
    <property type="match status" value="1"/>
</dbReference>
<keyword evidence="7" id="KW-1278">Translocase</keyword>
<dbReference type="InterPro" id="IPR023298">
    <property type="entry name" value="ATPase_P-typ_TM_dom_sf"/>
</dbReference>
<comment type="caution">
    <text evidence="10">Lacks conserved residue(s) required for the propagation of feature annotation.</text>
</comment>
<dbReference type="GO" id="GO:0005524">
    <property type="term" value="F:ATP binding"/>
    <property type="evidence" value="ECO:0007669"/>
    <property type="project" value="UniProtKB-UniRule"/>
</dbReference>
<dbReference type="InterPro" id="IPR018303">
    <property type="entry name" value="ATPase_P-typ_P_site"/>
</dbReference>
<evidence type="ECO:0000259" key="11">
    <source>
        <dbReference type="PROSITE" id="PS50846"/>
    </source>
</evidence>
<keyword evidence="4 10" id="KW-0479">Metal-binding</keyword>
<evidence type="ECO:0000256" key="9">
    <source>
        <dbReference type="ARBA" id="ARBA00023136"/>
    </source>
</evidence>
<dbReference type="PROSITE" id="PS00154">
    <property type="entry name" value="ATPASE_E1_E2"/>
    <property type="match status" value="1"/>
</dbReference>
<dbReference type="FunFam" id="2.70.150.10:FF:000002">
    <property type="entry name" value="Copper-transporting ATPase 1, putative"/>
    <property type="match status" value="1"/>
</dbReference>
<dbReference type="InterPro" id="IPR036163">
    <property type="entry name" value="HMA_dom_sf"/>
</dbReference>
<dbReference type="InterPro" id="IPR023214">
    <property type="entry name" value="HAD_sf"/>
</dbReference>
<dbReference type="InterPro" id="IPR023299">
    <property type="entry name" value="ATPase_P-typ_cyto_dom_N"/>
</dbReference>
<evidence type="ECO:0000256" key="4">
    <source>
        <dbReference type="ARBA" id="ARBA00022723"/>
    </source>
</evidence>
<dbReference type="Gene3D" id="2.70.150.10">
    <property type="entry name" value="Calcium-transporting ATPase, cytoplasmic transduction domain A"/>
    <property type="match status" value="1"/>
</dbReference>
<dbReference type="Gene3D" id="3.40.50.1000">
    <property type="entry name" value="HAD superfamily/HAD-like"/>
    <property type="match status" value="1"/>
</dbReference>
<name>A0A0D2N3R9_9CHLO</name>
<accession>A0A0D2N3R9</accession>
<dbReference type="CDD" id="cd00371">
    <property type="entry name" value="HMA"/>
    <property type="match status" value="1"/>
</dbReference>
<evidence type="ECO:0000256" key="3">
    <source>
        <dbReference type="ARBA" id="ARBA00022692"/>
    </source>
</evidence>
<reference evidence="12 13" key="1">
    <citation type="journal article" date="2013" name="BMC Genomics">
        <title>Reconstruction of the lipid metabolism for the microalga Monoraphidium neglectum from its genome sequence reveals characteristics suitable for biofuel production.</title>
        <authorList>
            <person name="Bogen C."/>
            <person name="Al-Dilaimi A."/>
            <person name="Albersmeier A."/>
            <person name="Wichmann J."/>
            <person name="Grundmann M."/>
            <person name="Rupp O."/>
            <person name="Lauersen K.J."/>
            <person name="Blifernez-Klassen O."/>
            <person name="Kalinowski J."/>
            <person name="Goesmann A."/>
            <person name="Mussgnug J.H."/>
            <person name="Kruse O."/>
        </authorList>
    </citation>
    <scope>NUCLEOTIDE SEQUENCE [LARGE SCALE GENOMIC DNA]</scope>
    <source>
        <strain evidence="12 13">SAG 48.87</strain>
    </source>
</reference>
<dbReference type="SUPFAM" id="SSF56784">
    <property type="entry name" value="HAD-like"/>
    <property type="match status" value="1"/>
</dbReference>
<keyword evidence="9 10" id="KW-0472">Membrane</keyword>
<dbReference type="GO" id="GO:0055070">
    <property type="term" value="P:copper ion homeostasis"/>
    <property type="evidence" value="ECO:0007669"/>
    <property type="project" value="TreeGrafter"/>
</dbReference>
<evidence type="ECO:0000256" key="6">
    <source>
        <dbReference type="ARBA" id="ARBA00022840"/>
    </source>
</evidence>
<evidence type="ECO:0000256" key="10">
    <source>
        <dbReference type="RuleBase" id="RU362081"/>
    </source>
</evidence>
<dbReference type="Pfam" id="PF00122">
    <property type="entry name" value="E1-E2_ATPase"/>
    <property type="match status" value="1"/>
</dbReference>
<feature type="domain" description="HMA" evidence="11">
    <location>
        <begin position="68"/>
        <end position="135"/>
    </location>
</feature>
<feature type="transmembrane region" description="Helical" evidence="10">
    <location>
        <begin position="200"/>
        <end position="218"/>
    </location>
</feature>
<dbReference type="GeneID" id="25740130"/>
<dbReference type="Gene3D" id="3.40.1110.10">
    <property type="entry name" value="Calcium-transporting ATPase, cytoplasmic domain N"/>
    <property type="match status" value="1"/>
</dbReference>
<dbReference type="GO" id="GO:0016887">
    <property type="term" value="F:ATP hydrolysis activity"/>
    <property type="evidence" value="ECO:0007669"/>
    <property type="project" value="InterPro"/>
</dbReference>
<dbReference type="PANTHER" id="PTHR43520">
    <property type="entry name" value="ATP7, ISOFORM B"/>
    <property type="match status" value="1"/>
</dbReference>
<dbReference type="GO" id="GO:0043682">
    <property type="term" value="F:P-type divalent copper transporter activity"/>
    <property type="evidence" value="ECO:0007669"/>
    <property type="project" value="TreeGrafter"/>
</dbReference>
<dbReference type="InterPro" id="IPR044492">
    <property type="entry name" value="P_typ_ATPase_HD_dom"/>
</dbReference>
<dbReference type="Pfam" id="PF00403">
    <property type="entry name" value="HMA"/>
    <property type="match status" value="1"/>
</dbReference>
<comment type="subcellular location">
    <subcellularLocation>
        <location evidence="1">Membrane</location>
        <topology evidence="1">Multi-pass membrane protein</topology>
    </subcellularLocation>
</comment>
<dbReference type="InterPro" id="IPR008250">
    <property type="entry name" value="ATPase_P-typ_transduc_dom_A_sf"/>
</dbReference>
<keyword evidence="3 10" id="KW-0812">Transmembrane</keyword>
<organism evidence="12 13">
    <name type="scientific">Monoraphidium neglectum</name>
    <dbReference type="NCBI Taxonomy" id="145388"/>
    <lineage>
        <taxon>Eukaryota</taxon>
        <taxon>Viridiplantae</taxon>
        <taxon>Chlorophyta</taxon>
        <taxon>core chlorophytes</taxon>
        <taxon>Chlorophyceae</taxon>
        <taxon>CS clade</taxon>
        <taxon>Sphaeropleales</taxon>
        <taxon>Selenastraceae</taxon>
        <taxon>Monoraphidium</taxon>
    </lineage>
</organism>
<dbReference type="AlphaFoldDB" id="A0A0D2N3R9"/>
<evidence type="ECO:0000256" key="7">
    <source>
        <dbReference type="ARBA" id="ARBA00022967"/>
    </source>
</evidence>
<evidence type="ECO:0000256" key="1">
    <source>
        <dbReference type="ARBA" id="ARBA00004141"/>
    </source>
</evidence>
<dbReference type="PRINTS" id="PR00119">
    <property type="entry name" value="CATATPASE"/>
</dbReference>
<comment type="similarity">
    <text evidence="2 10">Belongs to the cation transport ATPase (P-type) (TC 3.A.3) family. Type IB subfamily.</text>
</comment>
<dbReference type="OrthoDB" id="432719at2759"/>
<dbReference type="SFLD" id="SFLDF00027">
    <property type="entry name" value="p-type_atpase"/>
    <property type="match status" value="1"/>
</dbReference>
<dbReference type="GO" id="GO:0005507">
    <property type="term" value="F:copper ion binding"/>
    <property type="evidence" value="ECO:0007669"/>
    <property type="project" value="TreeGrafter"/>
</dbReference>
<dbReference type="PANTHER" id="PTHR43520:SF19">
    <property type="entry name" value="COPPER-TRANSPORTING ATPASE PAA2, CHLOROPLASTIC"/>
    <property type="match status" value="1"/>
</dbReference>
<dbReference type="InterPro" id="IPR036412">
    <property type="entry name" value="HAD-like_sf"/>
</dbReference>
<dbReference type="InterPro" id="IPR059000">
    <property type="entry name" value="ATPase_P-type_domA"/>
</dbReference>
<dbReference type="PROSITE" id="PS01047">
    <property type="entry name" value="HMA_1"/>
    <property type="match status" value="1"/>
</dbReference>
<dbReference type="Proteomes" id="UP000054498">
    <property type="component" value="Unassembled WGS sequence"/>
</dbReference>
<keyword evidence="13" id="KW-1185">Reference proteome</keyword>
<dbReference type="RefSeq" id="XP_013899730.1">
    <property type="nucleotide sequence ID" value="XM_014044276.1"/>
</dbReference>
<evidence type="ECO:0000256" key="8">
    <source>
        <dbReference type="ARBA" id="ARBA00022989"/>
    </source>
</evidence>
<dbReference type="KEGG" id="mng:MNEG_7254"/>
<keyword evidence="8 10" id="KW-1133">Transmembrane helix</keyword>
<sequence length="785" mass="79436">MRHVRDTCKTLPAVVAARHAPLVAPRRWPSSGSVLRGARFASALTEVQSLTKEQPDSTAPPPHVHAPDTVVLDVGNMKCGGCSAAVKRMLVAQPGVAAAAVNLLTETAAVQFSGDAAVLGPAAAELLTSKGFPAKIRTPENAAIDSDAAEAKRQEEARRSNLNLAVAWGLVLICCSHHAGHVLHALGYHQFAHSAFMDAMGQPLVSGALGAFALLGPGRRLLIDGFRALWLGNPNMNSLVGVGSTASFLVGAASFLVPSLGLDTGFLEEPVMLLAFVLLGRALESRAKVQAASDLKALAHLIPATARLQLDPGAAPGAKPGADGRGPAVEYIQVSTRSVRAGDVVRVLPGERVPVDGEVLEGQAALDESMLTGESVLVAKSVGSRVSGGTVCYEGPLTIRATTTGADSTLAGIGRLVAEAQSREAPVQRLADSVAGRFCYGVMAASAATFAFWQFIGTDLFPSALAAAPNGTALLLSIKLAVDVLVVACPCALGLATPTAVLVASSMGARRGLLLRGGDVLERVAGVQAVVLDKTGTLTQGKLQLSSVRLPPGADAAGDSDRVVSLAAAVEASTRHPLADAVAAAAAARGLALPRVSSPSTVPGCGVRAEVDGEPVLVGRAGWVLEQLPASEAEAAQQLLAAGGAEGVEKQTVVVVAAGGRVLGVLGFKDTLRPDAISTVAALQAMGIRVHLLSGDDDATAQAVATQAGIAAGDARGGMSPADKLEAIRQMQAAGIKVAMVGDGVNDAPALAAADVGIALKGGLDAAGEAASVVLMGDRLGQFSR</sequence>
<evidence type="ECO:0000313" key="13">
    <source>
        <dbReference type="Proteomes" id="UP000054498"/>
    </source>
</evidence>
<feature type="transmembrane region" description="Helical" evidence="10">
    <location>
        <begin position="162"/>
        <end position="180"/>
    </location>
</feature>
<dbReference type="GO" id="GO:0016020">
    <property type="term" value="C:membrane"/>
    <property type="evidence" value="ECO:0007669"/>
    <property type="project" value="UniProtKB-SubCell"/>
</dbReference>
<dbReference type="SUPFAM" id="SSF81653">
    <property type="entry name" value="Calcium ATPase, transduction domain A"/>
    <property type="match status" value="1"/>
</dbReference>
<keyword evidence="6 10" id="KW-0067">ATP-binding</keyword>
<dbReference type="STRING" id="145388.A0A0D2N3R9"/>
<dbReference type="InterPro" id="IPR027256">
    <property type="entry name" value="P-typ_ATPase_IB"/>
</dbReference>
<dbReference type="InterPro" id="IPR001757">
    <property type="entry name" value="P_typ_ATPase"/>
</dbReference>
<proteinExistence type="inferred from homology"/>
<evidence type="ECO:0000256" key="2">
    <source>
        <dbReference type="ARBA" id="ARBA00006024"/>
    </source>
</evidence>
<dbReference type="SUPFAM" id="SSF81665">
    <property type="entry name" value="Calcium ATPase, transmembrane domain M"/>
    <property type="match status" value="1"/>
</dbReference>
<dbReference type="NCBIfam" id="TIGR01525">
    <property type="entry name" value="ATPase-IB_hvy"/>
    <property type="match status" value="1"/>
</dbReference>
<protein>
    <recommendedName>
        <fullName evidence="11">HMA domain-containing protein</fullName>
    </recommendedName>
</protein>
<dbReference type="SUPFAM" id="SSF55008">
    <property type="entry name" value="HMA, heavy metal-associated domain"/>
    <property type="match status" value="1"/>
</dbReference>
<dbReference type="SFLD" id="SFLDS00003">
    <property type="entry name" value="Haloacid_Dehalogenase"/>
    <property type="match status" value="1"/>
</dbReference>
<dbReference type="NCBIfam" id="TIGR01494">
    <property type="entry name" value="ATPase_P-type"/>
    <property type="match status" value="2"/>
</dbReference>
<dbReference type="InterPro" id="IPR017969">
    <property type="entry name" value="Heavy-metal-associated_CS"/>
</dbReference>